<dbReference type="SMR" id="A0ABC7ZIM0"/>
<gene>
    <name evidence="7" type="primary">adk</name>
    <name evidence="11" type="ORF">CM1_00990</name>
</gene>
<feature type="region of interest" description="NMP" evidence="7">
    <location>
        <begin position="35"/>
        <end position="64"/>
    </location>
</feature>
<dbReference type="Pfam" id="PF00406">
    <property type="entry name" value="ADK"/>
    <property type="match status" value="1"/>
</dbReference>
<dbReference type="InterPro" id="IPR027417">
    <property type="entry name" value="P-loop_NTPase"/>
</dbReference>
<feature type="binding site" evidence="7">
    <location>
        <position position="134"/>
    </location>
    <ligand>
        <name>Zn(2+)</name>
        <dbReference type="ChEBI" id="CHEBI:29105"/>
        <note>structural</note>
    </ligand>
</feature>
<feature type="binding site" evidence="7">
    <location>
        <begin position="137"/>
        <end position="138"/>
    </location>
    <ligand>
        <name>ATP</name>
        <dbReference type="ChEBI" id="CHEBI:30616"/>
    </ligand>
</feature>
<dbReference type="Gene3D" id="3.40.50.300">
    <property type="entry name" value="P-loop containing nucleotide triphosphate hydrolases"/>
    <property type="match status" value="1"/>
</dbReference>
<dbReference type="HAMAP" id="MF_00235">
    <property type="entry name" value="Adenylate_kinase_Adk"/>
    <property type="match status" value="1"/>
</dbReference>
<dbReference type="InterPro" id="IPR007862">
    <property type="entry name" value="Adenylate_kinase_lid-dom"/>
</dbReference>
<comment type="similarity">
    <text evidence="7 8">Belongs to the adenylate kinase family.</text>
</comment>
<keyword evidence="2 7" id="KW-0545">Nucleotide biosynthesis</keyword>
<feature type="binding site" evidence="7">
    <location>
        <position position="36"/>
    </location>
    <ligand>
        <name>AMP</name>
        <dbReference type="ChEBI" id="CHEBI:456215"/>
    </ligand>
</feature>
<dbReference type="GO" id="GO:0044209">
    <property type="term" value="P:AMP salvage"/>
    <property type="evidence" value="ECO:0007669"/>
    <property type="project" value="UniProtKB-UniRule"/>
</dbReference>
<dbReference type="SUPFAM" id="SSF57774">
    <property type="entry name" value="Microbial and mitochondrial ADK, insert 'zinc finger' domain"/>
    <property type="match status" value="1"/>
</dbReference>
<dbReference type="Proteomes" id="UP000005254">
    <property type="component" value="Chromosome"/>
</dbReference>
<comment type="function">
    <text evidence="7">Catalyzes the reversible transfer of the terminal phosphate group between ATP and AMP. Plays an important role in cellular energy homeostasis and in adenine nucleotide metabolism.</text>
</comment>
<dbReference type="EC" id="2.7.4.3" evidence="7 9"/>
<protein>
    <recommendedName>
        <fullName evidence="7 9">Adenylate kinase</fullName>
        <shortName evidence="7">AK</shortName>
        <ecNumber evidence="7 9">2.7.4.3</ecNumber>
    </recommendedName>
    <alternativeName>
        <fullName evidence="7">ATP-AMP transphosphorylase</fullName>
    </alternativeName>
    <alternativeName>
        <fullName evidence="7">ATP:AMP phosphotransferase</fullName>
    </alternativeName>
    <alternativeName>
        <fullName evidence="7">Adenylate monophosphate kinase</fullName>
    </alternativeName>
</protein>
<keyword evidence="6 7" id="KW-0067">ATP-binding</keyword>
<evidence type="ECO:0000256" key="7">
    <source>
        <dbReference type="HAMAP-Rule" id="MF_00235"/>
    </source>
</evidence>
<dbReference type="Pfam" id="PF05191">
    <property type="entry name" value="ADK_lid"/>
    <property type="match status" value="1"/>
</dbReference>
<feature type="binding site" evidence="7">
    <location>
        <position position="200"/>
    </location>
    <ligand>
        <name>ATP</name>
        <dbReference type="ChEBI" id="CHEBI:30616"/>
    </ligand>
</feature>
<evidence type="ECO:0000256" key="3">
    <source>
        <dbReference type="ARBA" id="ARBA00022741"/>
    </source>
</evidence>
<feature type="binding site" evidence="7">
    <location>
        <position position="128"/>
    </location>
    <ligand>
        <name>ATP</name>
        <dbReference type="ChEBI" id="CHEBI:30616"/>
    </ligand>
</feature>
<feature type="binding site" evidence="7">
    <location>
        <position position="172"/>
    </location>
    <ligand>
        <name>AMP</name>
        <dbReference type="ChEBI" id="CHEBI:456215"/>
    </ligand>
</feature>
<dbReference type="GO" id="GO:0008270">
    <property type="term" value="F:zinc ion binding"/>
    <property type="evidence" value="ECO:0007669"/>
    <property type="project" value="UniProtKB-UniRule"/>
</dbReference>
<keyword evidence="5 7" id="KW-0862">Zinc</keyword>
<feature type="binding site" evidence="7">
    <location>
        <begin position="62"/>
        <end position="64"/>
    </location>
    <ligand>
        <name>AMP</name>
        <dbReference type="ChEBI" id="CHEBI:456215"/>
    </ligand>
</feature>
<evidence type="ECO:0000313" key="11">
    <source>
        <dbReference type="EMBL" id="AFQ03984.1"/>
    </source>
</evidence>
<comment type="pathway">
    <text evidence="7">Purine metabolism; AMP biosynthesis via salvage pathway; AMP from ADP: step 1/1.</text>
</comment>
<comment type="subcellular location">
    <subcellularLocation>
        <location evidence="7 9">Cytoplasm</location>
    </subcellularLocation>
</comment>
<feature type="binding site" evidence="7">
    <location>
        <position position="161"/>
    </location>
    <ligand>
        <name>AMP</name>
        <dbReference type="ChEBI" id="CHEBI:456215"/>
    </ligand>
</feature>
<dbReference type="InterPro" id="IPR036193">
    <property type="entry name" value="ADK_active_lid_dom_sf"/>
</dbReference>
<dbReference type="AlphaFoldDB" id="A0ABC7ZIM0"/>
<evidence type="ECO:0000259" key="10">
    <source>
        <dbReference type="Pfam" id="PF05191"/>
    </source>
</evidence>
<comment type="subunit">
    <text evidence="7 9">Monomer.</text>
</comment>
<keyword evidence="4 7" id="KW-0418">Kinase</keyword>
<dbReference type="CDD" id="cd01428">
    <property type="entry name" value="ADK"/>
    <property type="match status" value="1"/>
</dbReference>
<feature type="region of interest" description="LID" evidence="7">
    <location>
        <begin position="127"/>
        <end position="164"/>
    </location>
</feature>
<evidence type="ECO:0000313" key="12">
    <source>
        <dbReference type="Proteomes" id="UP000005254"/>
    </source>
</evidence>
<dbReference type="GO" id="GO:0004017">
    <property type="term" value="F:AMP kinase activity"/>
    <property type="evidence" value="ECO:0007669"/>
    <property type="project" value="UniProtKB-UniRule"/>
</dbReference>
<dbReference type="EMBL" id="CP003772">
    <property type="protein sequence ID" value="AFQ03984.1"/>
    <property type="molecule type" value="Genomic_DNA"/>
</dbReference>
<dbReference type="GeneID" id="99647002"/>
<dbReference type="SUPFAM" id="SSF52540">
    <property type="entry name" value="P-loop containing nucleoside triphosphate hydrolases"/>
    <property type="match status" value="1"/>
</dbReference>
<dbReference type="InterPro" id="IPR000850">
    <property type="entry name" value="Adenylat/UMP-CMP_kin"/>
</dbReference>
<feature type="binding site" evidence="7">
    <location>
        <position position="151"/>
    </location>
    <ligand>
        <name>Zn(2+)</name>
        <dbReference type="ChEBI" id="CHEBI:29105"/>
        <note>structural</note>
    </ligand>
</feature>
<dbReference type="GO" id="GO:0005737">
    <property type="term" value="C:cytoplasm"/>
    <property type="evidence" value="ECO:0007669"/>
    <property type="project" value="UniProtKB-SubCell"/>
</dbReference>
<name>A0ABC7ZIM0_MYCGT</name>
<organism evidence="11 12">
    <name type="scientific">Mycoplasmoides genitalium M6320</name>
    <dbReference type="NCBI Taxonomy" id="662945"/>
    <lineage>
        <taxon>Bacteria</taxon>
        <taxon>Bacillati</taxon>
        <taxon>Mycoplasmatota</taxon>
        <taxon>Mycoplasmoidales</taxon>
        <taxon>Mycoplasmoidaceae</taxon>
        <taxon>Mycoplasmoides</taxon>
    </lineage>
</organism>
<evidence type="ECO:0000256" key="1">
    <source>
        <dbReference type="ARBA" id="ARBA00022679"/>
    </source>
</evidence>
<evidence type="ECO:0000256" key="8">
    <source>
        <dbReference type="RuleBase" id="RU003330"/>
    </source>
</evidence>
<evidence type="ECO:0000256" key="4">
    <source>
        <dbReference type="ARBA" id="ARBA00022777"/>
    </source>
</evidence>
<dbReference type="PROSITE" id="PS00113">
    <property type="entry name" value="ADENYLATE_KINASE"/>
    <property type="match status" value="1"/>
</dbReference>
<dbReference type="RefSeq" id="WP_009885856.1">
    <property type="nucleotide sequence ID" value="NC_018497.1"/>
</dbReference>
<feature type="binding site" evidence="7">
    <location>
        <position position="154"/>
    </location>
    <ligand>
        <name>Zn(2+)</name>
        <dbReference type="ChEBI" id="CHEBI:29105"/>
        <note>structural</note>
    </ligand>
</feature>
<dbReference type="InterPro" id="IPR033690">
    <property type="entry name" value="Adenylat_kinase_CS"/>
</dbReference>
<evidence type="ECO:0000256" key="6">
    <source>
        <dbReference type="ARBA" id="ARBA00022840"/>
    </source>
</evidence>
<dbReference type="KEGG" id="mgx:CM1_00990"/>
<comment type="domain">
    <text evidence="7">Consists of three domains, a large central CORE domain and two small peripheral domains, NMPbind and LID, which undergo movements during catalysis. The LID domain closes over the site of phosphoryl transfer upon ATP binding. Assembling and dissambling the active center during each catalytic cycle provides an effective means to prevent ATP hydrolysis. Some bacteria have evolved a zinc-coordinating structure that stabilizes the LID domain.</text>
</comment>
<keyword evidence="7" id="KW-0479">Metal-binding</keyword>
<keyword evidence="7" id="KW-0963">Cytoplasm</keyword>
<comment type="catalytic activity">
    <reaction evidence="7 9">
        <text>AMP + ATP = 2 ADP</text>
        <dbReference type="Rhea" id="RHEA:12973"/>
        <dbReference type="ChEBI" id="CHEBI:30616"/>
        <dbReference type="ChEBI" id="CHEBI:456215"/>
        <dbReference type="ChEBI" id="CHEBI:456216"/>
        <dbReference type="EC" id="2.7.4.3"/>
    </reaction>
</comment>
<dbReference type="NCBIfam" id="TIGR01351">
    <property type="entry name" value="adk"/>
    <property type="match status" value="1"/>
</dbReference>
<keyword evidence="1 7" id="KW-0808">Transferase</keyword>
<evidence type="ECO:0000256" key="9">
    <source>
        <dbReference type="RuleBase" id="RU003331"/>
    </source>
</evidence>
<keyword evidence="3 7" id="KW-0547">Nucleotide-binding</keyword>
<proteinExistence type="inferred from homology"/>
<dbReference type="InterPro" id="IPR006259">
    <property type="entry name" value="Adenyl_kin_sub"/>
</dbReference>
<dbReference type="PANTHER" id="PTHR23359">
    <property type="entry name" value="NUCLEOTIDE KINASE"/>
    <property type="match status" value="1"/>
</dbReference>
<feature type="binding site" evidence="7">
    <location>
        <position position="97"/>
    </location>
    <ligand>
        <name>AMP</name>
        <dbReference type="ChEBI" id="CHEBI:456215"/>
    </ligand>
</feature>
<reference evidence="11 12" key="1">
    <citation type="journal article" date="2012" name="J. Bacteriol.">
        <title>Draft Genome Sequences of Four Axenic Mycoplasma genitalium Strains Isolated from Denmark, Japan, and Australia.</title>
        <authorList>
            <person name="McGowin C.L."/>
            <person name="Ma L."/>
            <person name="Jensen J.S."/>
            <person name="Mancuso M.M."/>
            <person name="Hamasuna R."/>
            <person name="Adegboye D."/>
            <person name="Martin D.H."/>
        </authorList>
    </citation>
    <scope>NUCLEOTIDE SEQUENCE [LARGE SCALE GENOMIC DNA]</scope>
    <source>
        <strain evidence="11 12">M6320</strain>
    </source>
</reference>
<dbReference type="GO" id="GO:0005524">
    <property type="term" value="F:ATP binding"/>
    <property type="evidence" value="ECO:0007669"/>
    <property type="project" value="UniProtKB-UniRule"/>
</dbReference>
<evidence type="ECO:0000256" key="2">
    <source>
        <dbReference type="ARBA" id="ARBA00022727"/>
    </source>
</evidence>
<evidence type="ECO:0000256" key="5">
    <source>
        <dbReference type="ARBA" id="ARBA00022833"/>
    </source>
</evidence>
<dbReference type="PRINTS" id="PR00094">
    <property type="entry name" value="ADENYLTKNASE"/>
</dbReference>
<feature type="domain" description="Adenylate kinase active site lid" evidence="10">
    <location>
        <begin position="128"/>
        <end position="163"/>
    </location>
</feature>
<sequence>MVAQFNKFIILGPPGAGKGTVCKLLSKTTKLVHIASGDLFREAIKNQSVIGRKIAAIISQGGYVDDATTNQLVYEYITTNPLPNGFILDGYPRTENQLDFLNIKLTIDMVFELVVSDLNKLITRIDNRVICNNCNSVYNLLFQKPLVENSCDQCSAKLVKRSDDNKAVVKARMELYQQTIQPIHTYFFNKQLLVQIDCFLPLEEQLKTIKQFIR</sequence>
<accession>A0ABC7ZIM0</accession>
<feature type="binding site" evidence="7">
    <location>
        <position position="131"/>
    </location>
    <ligand>
        <name>Zn(2+)</name>
        <dbReference type="ChEBI" id="CHEBI:29105"/>
        <note>structural</note>
    </ligand>
</feature>
<feature type="binding site" evidence="7">
    <location>
        <begin position="15"/>
        <end position="20"/>
    </location>
    <ligand>
        <name>ATP</name>
        <dbReference type="ChEBI" id="CHEBI:30616"/>
    </ligand>
</feature>
<feature type="binding site" evidence="7">
    <location>
        <position position="41"/>
    </location>
    <ligand>
        <name>AMP</name>
        <dbReference type="ChEBI" id="CHEBI:456215"/>
    </ligand>
</feature>
<feature type="binding site" evidence="7">
    <location>
        <begin position="90"/>
        <end position="93"/>
    </location>
    <ligand>
        <name>AMP</name>
        <dbReference type="ChEBI" id="CHEBI:456215"/>
    </ligand>
</feature>